<feature type="region of interest" description="Disordered" evidence="1">
    <location>
        <begin position="117"/>
        <end position="136"/>
    </location>
</feature>
<keyword evidence="4" id="KW-1185">Reference proteome</keyword>
<evidence type="ECO:0000256" key="1">
    <source>
        <dbReference type="SAM" id="MobiDB-lite"/>
    </source>
</evidence>
<name>A0ABS2LKG1_9CELL</name>
<sequence>MRTSPTDGVYRLHSGTDIGAPSGAPIWAATAGTVTFSGFQTGGGNMVKIAHPGGIETWYLHMTARHVTVGAQVATGQQIGTIGSTGNSTGPHLHFETRVNGNPQNPVPFMTARGVTLGSGTPTTNPTPTPDPEPVPDVQEDNMVVILNKSNNAAIVVSGGKSAPVIGWDMYVTLTQTLPSLGVTNEQFNAFAASFA</sequence>
<dbReference type="InterPro" id="IPR011055">
    <property type="entry name" value="Dup_hybrid_motif"/>
</dbReference>
<protein>
    <recommendedName>
        <fullName evidence="2">M23ase beta-sheet core domain-containing protein</fullName>
    </recommendedName>
</protein>
<dbReference type="Pfam" id="PF01551">
    <property type="entry name" value="Peptidase_M23"/>
    <property type="match status" value="1"/>
</dbReference>
<dbReference type="SUPFAM" id="SSF51261">
    <property type="entry name" value="Duplicated hybrid motif"/>
    <property type="match status" value="1"/>
</dbReference>
<dbReference type="Gene3D" id="2.70.70.10">
    <property type="entry name" value="Glucose Permease (Domain IIA)"/>
    <property type="match status" value="1"/>
</dbReference>
<evidence type="ECO:0000313" key="4">
    <source>
        <dbReference type="Proteomes" id="UP000698059"/>
    </source>
</evidence>
<evidence type="ECO:0000313" key="3">
    <source>
        <dbReference type="EMBL" id="MBM7480897.1"/>
    </source>
</evidence>
<dbReference type="Proteomes" id="UP000698059">
    <property type="component" value="Unassembled WGS sequence"/>
</dbReference>
<dbReference type="PANTHER" id="PTHR21666">
    <property type="entry name" value="PEPTIDASE-RELATED"/>
    <property type="match status" value="1"/>
</dbReference>
<dbReference type="EMBL" id="JAFBBO010000001">
    <property type="protein sequence ID" value="MBM7480897.1"/>
    <property type="molecule type" value="Genomic_DNA"/>
</dbReference>
<dbReference type="InterPro" id="IPR016047">
    <property type="entry name" value="M23ase_b-sheet_dom"/>
</dbReference>
<dbReference type="PANTHER" id="PTHR21666:SF270">
    <property type="entry name" value="MUREIN HYDROLASE ACTIVATOR ENVC"/>
    <property type="match status" value="1"/>
</dbReference>
<feature type="compositionally biased region" description="Pro residues" evidence="1">
    <location>
        <begin position="125"/>
        <end position="135"/>
    </location>
</feature>
<proteinExistence type="predicted"/>
<feature type="domain" description="M23ase beta-sheet core" evidence="2">
    <location>
        <begin position="12"/>
        <end position="106"/>
    </location>
</feature>
<dbReference type="RefSeq" id="WP_205308588.1">
    <property type="nucleotide sequence ID" value="NZ_BAAAVF010000001.1"/>
</dbReference>
<comment type="caution">
    <text evidence="3">The sequence shown here is derived from an EMBL/GenBank/DDBJ whole genome shotgun (WGS) entry which is preliminary data.</text>
</comment>
<dbReference type="InterPro" id="IPR050570">
    <property type="entry name" value="Cell_wall_metabolism_enzyme"/>
</dbReference>
<dbReference type="CDD" id="cd12797">
    <property type="entry name" value="M23_peptidase"/>
    <property type="match status" value="1"/>
</dbReference>
<accession>A0ABS2LKG1</accession>
<organism evidence="3 4">
    <name type="scientific">Oerskovia jenensis</name>
    <dbReference type="NCBI Taxonomy" id="162169"/>
    <lineage>
        <taxon>Bacteria</taxon>
        <taxon>Bacillati</taxon>
        <taxon>Actinomycetota</taxon>
        <taxon>Actinomycetes</taxon>
        <taxon>Micrococcales</taxon>
        <taxon>Cellulomonadaceae</taxon>
        <taxon>Oerskovia</taxon>
    </lineage>
</organism>
<evidence type="ECO:0000259" key="2">
    <source>
        <dbReference type="Pfam" id="PF01551"/>
    </source>
</evidence>
<reference evidence="3 4" key="1">
    <citation type="submission" date="2021-01" db="EMBL/GenBank/DDBJ databases">
        <title>Sequencing the genomes of 1000 actinobacteria strains.</title>
        <authorList>
            <person name="Klenk H.-P."/>
        </authorList>
    </citation>
    <scope>NUCLEOTIDE SEQUENCE [LARGE SCALE GENOMIC DNA]</scope>
    <source>
        <strain evidence="3 4">DSM 46000</strain>
    </source>
</reference>
<gene>
    <name evidence="3" type="ORF">JOD49_003817</name>
</gene>